<dbReference type="SFLD" id="SFLDG00002">
    <property type="entry name" value="C1.7:_P-type_atpase_like"/>
    <property type="match status" value="1"/>
</dbReference>
<keyword evidence="8 10" id="KW-0472">Membrane</keyword>
<evidence type="ECO:0000256" key="9">
    <source>
        <dbReference type="SAM" id="MobiDB-lite"/>
    </source>
</evidence>
<evidence type="ECO:0000259" key="11">
    <source>
        <dbReference type="PROSITE" id="PS50011"/>
    </source>
</evidence>
<name>A0A6V8HJP7_TALPI</name>
<dbReference type="InterPro" id="IPR036412">
    <property type="entry name" value="HAD-like_sf"/>
</dbReference>
<dbReference type="Gene3D" id="3.40.50.1000">
    <property type="entry name" value="HAD superfamily/HAD-like"/>
    <property type="match status" value="1"/>
</dbReference>
<dbReference type="PROSITE" id="PS50011">
    <property type="entry name" value="PROTEIN_KINASE_DOM"/>
    <property type="match status" value="1"/>
</dbReference>
<dbReference type="InterPro" id="IPR000719">
    <property type="entry name" value="Prot_kinase_dom"/>
</dbReference>
<feature type="compositionally biased region" description="Basic and acidic residues" evidence="9">
    <location>
        <begin position="772"/>
        <end position="789"/>
    </location>
</feature>
<protein>
    <recommendedName>
        <fullName evidence="11">Protein kinase domain-containing protein</fullName>
    </recommendedName>
</protein>
<dbReference type="SUPFAM" id="SSF53167">
    <property type="entry name" value="Purine and uridine phosphorylases"/>
    <property type="match status" value="1"/>
</dbReference>
<evidence type="ECO:0000256" key="6">
    <source>
        <dbReference type="ARBA" id="ARBA00022967"/>
    </source>
</evidence>
<keyword evidence="6" id="KW-1278">Translocase</keyword>
<dbReference type="SFLD" id="SFLDS00003">
    <property type="entry name" value="Haloacid_Dehalogenase"/>
    <property type="match status" value="1"/>
</dbReference>
<dbReference type="GO" id="GO:0005886">
    <property type="term" value="C:plasma membrane"/>
    <property type="evidence" value="ECO:0007669"/>
    <property type="project" value="UniProtKB-SubCell"/>
</dbReference>
<feature type="region of interest" description="Disordered" evidence="9">
    <location>
        <begin position="417"/>
        <end position="443"/>
    </location>
</feature>
<feature type="transmembrane region" description="Helical" evidence="10">
    <location>
        <begin position="667"/>
        <end position="685"/>
    </location>
</feature>
<feature type="transmembrane region" description="Helical" evidence="10">
    <location>
        <begin position="952"/>
        <end position="974"/>
    </location>
</feature>
<evidence type="ECO:0000256" key="10">
    <source>
        <dbReference type="SAM" id="Phobius"/>
    </source>
</evidence>
<dbReference type="InterPro" id="IPR023214">
    <property type="entry name" value="HAD_sf"/>
</dbReference>
<dbReference type="InterPro" id="IPR011009">
    <property type="entry name" value="Kinase-like_dom_sf"/>
</dbReference>
<keyword evidence="7 10" id="KW-1133">Transmembrane helix</keyword>
<dbReference type="GO" id="GO:0016887">
    <property type="term" value="F:ATP hydrolysis activity"/>
    <property type="evidence" value="ECO:0007669"/>
    <property type="project" value="InterPro"/>
</dbReference>
<dbReference type="InterPro" id="IPR023298">
    <property type="entry name" value="ATPase_P-typ_TM_dom_sf"/>
</dbReference>
<dbReference type="Proteomes" id="UP000053095">
    <property type="component" value="Unassembled WGS sequence"/>
</dbReference>
<dbReference type="PROSITE" id="PS00154">
    <property type="entry name" value="ATPASE_E1_E2"/>
    <property type="match status" value="1"/>
</dbReference>
<feature type="transmembrane region" description="Helical" evidence="10">
    <location>
        <begin position="1764"/>
        <end position="1780"/>
    </location>
</feature>
<feature type="transmembrane region" description="Helical" evidence="10">
    <location>
        <begin position="1117"/>
        <end position="1137"/>
    </location>
</feature>
<dbReference type="Pfam" id="PF00690">
    <property type="entry name" value="Cation_ATPase_N"/>
    <property type="match status" value="1"/>
</dbReference>
<dbReference type="Gene3D" id="1.20.1110.10">
    <property type="entry name" value="Calcium-transporting ATPase, transmembrane domain"/>
    <property type="match status" value="2"/>
</dbReference>
<organism evidence="12 13">
    <name type="scientific">Talaromyces pinophilus</name>
    <name type="common">Penicillium pinophilum</name>
    <dbReference type="NCBI Taxonomy" id="128442"/>
    <lineage>
        <taxon>Eukaryota</taxon>
        <taxon>Fungi</taxon>
        <taxon>Dikarya</taxon>
        <taxon>Ascomycota</taxon>
        <taxon>Pezizomycotina</taxon>
        <taxon>Eurotiomycetes</taxon>
        <taxon>Eurotiomycetidae</taxon>
        <taxon>Eurotiales</taxon>
        <taxon>Trichocomaceae</taxon>
        <taxon>Talaromyces</taxon>
        <taxon>Talaromyces sect. Talaromyces</taxon>
    </lineage>
</organism>
<evidence type="ECO:0000256" key="3">
    <source>
        <dbReference type="ARBA" id="ARBA00022692"/>
    </source>
</evidence>
<comment type="subcellular location">
    <subcellularLocation>
        <location evidence="1">Cell membrane</location>
        <topology evidence="1">Multi-pass membrane protein</topology>
    </subcellularLocation>
</comment>
<dbReference type="InterPro" id="IPR000845">
    <property type="entry name" value="Nucleoside_phosphorylase_d"/>
</dbReference>
<dbReference type="NCBIfam" id="TIGR01494">
    <property type="entry name" value="ATPase_P-type"/>
    <property type="match status" value="2"/>
</dbReference>
<dbReference type="Pfam" id="PF13246">
    <property type="entry name" value="Cation_ATPase"/>
    <property type="match status" value="1"/>
</dbReference>
<dbReference type="InterPro" id="IPR035994">
    <property type="entry name" value="Nucleoside_phosphorylase_sf"/>
</dbReference>
<feature type="transmembrane region" description="Helical" evidence="10">
    <location>
        <begin position="1792"/>
        <end position="1811"/>
    </location>
</feature>
<dbReference type="InterPro" id="IPR044492">
    <property type="entry name" value="P_typ_ATPase_HD_dom"/>
</dbReference>
<dbReference type="Pfam" id="PF01048">
    <property type="entry name" value="PNP_UDP_1"/>
    <property type="match status" value="1"/>
</dbReference>
<dbReference type="InterPro" id="IPR050510">
    <property type="entry name" value="Cation_transp_ATPase_P-type"/>
</dbReference>
<feature type="transmembrane region" description="Helical" evidence="10">
    <location>
        <begin position="1157"/>
        <end position="1180"/>
    </location>
</feature>
<dbReference type="GO" id="GO:0009116">
    <property type="term" value="P:nucleoside metabolic process"/>
    <property type="evidence" value="ECO:0007669"/>
    <property type="project" value="InterPro"/>
</dbReference>
<dbReference type="PANTHER" id="PTHR43294">
    <property type="entry name" value="SODIUM/POTASSIUM-TRANSPORTING ATPASE SUBUNIT ALPHA"/>
    <property type="match status" value="1"/>
</dbReference>
<feature type="compositionally biased region" description="Low complexity" evidence="9">
    <location>
        <begin position="797"/>
        <end position="809"/>
    </location>
</feature>
<dbReference type="Gene3D" id="1.10.510.10">
    <property type="entry name" value="Transferase(Phosphotransferase) domain 1"/>
    <property type="match status" value="1"/>
</dbReference>
<accession>A0A6V8HJP7</accession>
<dbReference type="PRINTS" id="PR00119">
    <property type="entry name" value="CATATPASE"/>
</dbReference>
<keyword evidence="4" id="KW-0547">Nucleotide-binding</keyword>
<dbReference type="InterPro" id="IPR059000">
    <property type="entry name" value="ATPase_P-type_domA"/>
</dbReference>
<dbReference type="InterPro" id="IPR004014">
    <property type="entry name" value="ATPase_P-typ_cation-transptr_N"/>
</dbReference>
<evidence type="ECO:0000313" key="12">
    <source>
        <dbReference type="EMBL" id="GAM38464.1"/>
    </source>
</evidence>
<dbReference type="SUPFAM" id="SSF81660">
    <property type="entry name" value="Metal cation-transporting ATPase, ATP-binding domain N"/>
    <property type="match status" value="1"/>
</dbReference>
<dbReference type="GO" id="GO:0005391">
    <property type="term" value="F:P-type sodium:potassium-exchanging transporter activity"/>
    <property type="evidence" value="ECO:0007669"/>
    <property type="project" value="TreeGrafter"/>
</dbReference>
<dbReference type="Pfam" id="PF00122">
    <property type="entry name" value="E1-E2_ATPase"/>
    <property type="match status" value="1"/>
</dbReference>
<dbReference type="InterPro" id="IPR018303">
    <property type="entry name" value="ATPase_P-typ_P_site"/>
</dbReference>
<reference evidence="13" key="1">
    <citation type="journal article" date="2015" name="Genome Announc.">
        <title>Draft genome sequence of Talaromyces cellulolyticus strain Y-94, a source of lignocellulosic biomass-degrading enzymes.</title>
        <authorList>
            <person name="Fujii T."/>
            <person name="Koike H."/>
            <person name="Sawayama S."/>
            <person name="Yano S."/>
            <person name="Inoue H."/>
        </authorList>
    </citation>
    <scope>NUCLEOTIDE SEQUENCE [LARGE SCALE GENOMIC DNA]</scope>
    <source>
        <strain evidence="13">Y-94</strain>
    </source>
</reference>
<dbReference type="GO" id="GO:0006883">
    <property type="term" value="P:intracellular sodium ion homeostasis"/>
    <property type="evidence" value="ECO:0007669"/>
    <property type="project" value="TreeGrafter"/>
</dbReference>
<dbReference type="SUPFAM" id="SSF81665">
    <property type="entry name" value="Calcium ATPase, transmembrane domain M"/>
    <property type="match status" value="1"/>
</dbReference>
<dbReference type="SFLD" id="SFLDF00027">
    <property type="entry name" value="p-type_atpase"/>
    <property type="match status" value="1"/>
</dbReference>
<dbReference type="InterPro" id="IPR006068">
    <property type="entry name" value="ATPase_P-typ_cation-transptr_C"/>
</dbReference>
<feature type="transmembrane region" description="Helical" evidence="10">
    <location>
        <begin position="919"/>
        <end position="940"/>
    </location>
</feature>
<dbReference type="Gene3D" id="3.40.1110.10">
    <property type="entry name" value="Calcium-transporting ATPase, cytoplasmic domain N"/>
    <property type="match status" value="1"/>
</dbReference>
<dbReference type="GO" id="GO:1990573">
    <property type="term" value="P:potassium ion import across plasma membrane"/>
    <property type="evidence" value="ECO:0007669"/>
    <property type="project" value="TreeGrafter"/>
</dbReference>
<evidence type="ECO:0000256" key="5">
    <source>
        <dbReference type="ARBA" id="ARBA00022840"/>
    </source>
</evidence>
<feature type="compositionally biased region" description="Acidic residues" evidence="9">
    <location>
        <begin position="833"/>
        <end position="843"/>
    </location>
</feature>
<dbReference type="SUPFAM" id="SSF56784">
    <property type="entry name" value="HAD-like"/>
    <property type="match status" value="1"/>
</dbReference>
<feature type="compositionally biased region" description="Basic and acidic residues" evidence="9">
    <location>
        <begin position="744"/>
        <end position="764"/>
    </location>
</feature>
<proteinExistence type="predicted"/>
<feature type="domain" description="Protein kinase" evidence="11">
    <location>
        <begin position="474"/>
        <end position="771"/>
    </location>
</feature>
<dbReference type="GO" id="GO:0036376">
    <property type="term" value="P:sodium ion export across plasma membrane"/>
    <property type="evidence" value="ECO:0007669"/>
    <property type="project" value="TreeGrafter"/>
</dbReference>
<feature type="transmembrane region" description="Helical" evidence="10">
    <location>
        <begin position="1663"/>
        <end position="1688"/>
    </location>
</feature>
<comment type="caution">
    <text evidence="12">The sequence shown here is derived from an EMBL/GenBank/DDBJ whole genome shotgun (WGS) entry which is preliminary data.</text>
</comment>
<dbReference type="FunFam" id="3.40.50.1000:FF:000001">
    <property type="entry name" value="Phospholipid-transporting ATPase IC"/>
    <property type="match status" value="1"/>
</dbReference>
<feature type="compositionally biased region" description="Polar residues" evidence="9">
    <location>
        <begin position="423"/>
        <end position="434"/>
    </location>
</feature>
<keyword evidence="3 10" id="KW-0812">Transmembrane</keyword>
<dbReference type="SUPFAM" id="SSF81653">
    <property type="entry name" value="Calcium ATPase, transduction domain A"/>
    <property type="match status" value="1"/>
</dbReference>
<dbReference type="GO" id="GO:0005524">
    <property type="term" value="F:ATP binding"/>
    <property type="evidence" value="ECO:0007669"/>
    <property type="project" value="UniProtKB-KW"/>
</dbReference>
<dbReference type="SMART" id="SM00831">
    <property type="entry name" value="Cation_ATPase_N"/>
    <property type="match status" value="1"/>
</dbReference>
<keyword evidence="13" id="KW-1185">Reference proteome</keyword>
<dbReference type="Gene3D" id="3.40.50.1580">
    <property type="entry name" value="Nucleoside phosphorylase domain"/>
    <property type="match status" value="1"/>
</dbReference>
<evidence type="ECO:0000256" key="1">
    <source>
        <dbReference type="ARBA" id="ARBA00004651"/>
    </source>
</evidence>
<sequence>MRPQSRNEFEIAIICALTLEYDAVEALFDQTYDTSGIAAYGKQPGDANWYRTGRIGTHNIVLTCLPEMGKRNAASVASNLLVSFPRINLGLLVGICGAVPFPCEHTEVILGDVIVSDKVVEYDFGRQFPDGFRRKRAAQETLGGPNRTIRTFLSGLKTNKMHNQLQDDLWQYQQILQSDQDGKWQYPGTAQDQLFEARYRHKHYSDNRNEARALLGFDPSENTCRDEAPQEQPRKLRLEDIESSRSLLSCLAESGYTVILRKVLETGEYKEYRSKNSTFGILNPLYYASSEDVVELLVEFAQDKPSGVGRRTLSRAKLRQVARDSQTALASGHFQPHWGKGHRYPLLERCESYGLREIAQMIRTFLEGGDLGPPLMQWILFTIDMDSSHPLRRGSKGSAASTEDYVQRYTRLQEGGHEHCLPSSYQPRRSSRGTLNGDPDMQRPFDTVLSTSSSLLRRLSPKNQHDEQTISAKYVYHRDLLKDSSDDIRICLVQEKATTKKLYAIKIFIRPLRHGFKSYTRRVTTEFCIAHTLRHPNVVRVIELLPNEHGDLCQVMEHCDAGSLLDLLEKVNKLTHDEADCFMKQLLHAVQYIHSVGVSHRNLKPENILLTRQGTLKITDFCCAECFRLPWAKAAPQNNLPVIETSQQQDFVGTIAYMAPEQFGKTAFDPAAGDMWAVGIVYFAMRSGRLPWKRATEKDSLYRTYSRDLENGRRNKYMDFVAGHELACSPPPLASKSLVLATEMDNKPSDAEKDQELADIEANRTGRITFLPDERDHATRRPRTQDRGSRSRRRSLSRSSINSTRSRSVSEVPIEFRRLSYQLSESQRARPVDDDDDDDDEPQLEPVNRSSSKKDTKVDDSNAEAFENLEFHSLPPELLCKQLGVSDADGLSPSEAAERLARDGPNTLPHRRENYLLKLLTYVFGGFCSVLWIGVIIFFICWRPLGDPDPQPYNLGLGILVLIVIFLQASFSAFQDWSTARTMKAILDLLPAEALVIRSGQSVRVPSSGLVVGDIIKISIGNKVPADMRLLTTSGDVRFDRSMLTGESEEVEGVTNMTDENFLETRNIAMMGTLVTNGSATGVVVLTGKDSVMGHIALTTTSVKSQPTLIQLEISRFVKIIVCMTVFLAALLLFTWVGWLRKDHAAFMDVVAMLDDVMGCVVAFIPEGMPVGVALTLMMIARRMKDNNILPKGLSTVETLGCVNVICSDKTGTLTENRMTVVTAAFVDERMSADDAATAYRTSNTEPIRELLKAAAICNDGIFEASTLNMPAMDRLVQGNATDGASLKFVESVEDGSCQKLRDANPRVFAVPFNSSNKWMLTLHKSESNKEKGHENQIEQIDRPNFLLIVKGASDILLPHCTHYWSYKQNSIQTLDDDAKFQLATLQEKMSRNAERVIMLCQRTITPSETLGSNAFSDEIREEGLSDLTLIGLLGIVDPPRKETASTVASCRRAGIRFLMVTGDLGLTGAAIARDVGIFSGSADPDTIHTIISRRDYSQESSSTDVNSDWSQTSLLLEGPSLSQLTDADWDVICGYQEIVFGRTMPEQKLRIVNEFRSRNYVVAVTGDGVNDAPAMRAADVGIAVVSGSDVALEAADLVLMDKFDSIVEAIRLGRLVFQNLQKVISYLLPAGSWSEIWPVLMNVYFDLPPRNHRKDHLINLKVYIQSYLFIGVMETICAHAMFFLYFYKHAGIPFHALVFAFESYSDGFYGYTADELTYFNTVGQSVYFITLLFLQWGNILSVRNKRLSILQADPIRKERRNPWLLASAVISLAIAVFVTEEPGLQRIFETASAPIEFWFYPIPLAVGILMMDEIRKLVVRVWPGGWIAKIAW</sequence>
<dbReference type="SUPFAM" id="SSF56112">
    <property type="entry name" value="Protein kinase-like (PK-like)"/>
    <property type="match status" value="1"/>
</dbReference>
<dbReference type="GO" id="GO:1902600">
    <property type="term" value="P:proton transmembrane transport"/>
    <property type="evidence" value="ECO:0007669"/>
    <property type="project" value="TreeGrafter"/>
</dbReference>
<dbReference type="InterPro" id="IPR023299">
    <property type="entry name" value="ATPase_P-typ_cyto_dom_N"/>
</dbReference>
<dbReference type="PANTHER" id="PTHR43294:SF21">
    <property type="entry name" value="CATION TRANSPORTING ATPASE"/>
    <property type="match status" value="1"/>
</dbReference>
<dbReference type="GO" id="GO:0004672">
    <property type="term" value="F:protein kinase activity"/>
    <property type="evidence" value="ECO:0007669"/>
    <property type="project" value="InterPro"/>
</dbReference>
<evidence type="ECO:0000256" key="8">
    <source>
        <dbReference type="ARBA" id="ARBA00023136"/>
    </source>
</evidence>
<keyword evidence="2" id="KW-1003">Cell membrane</keyword>
<evidence type="ECO:0000256" key="7">
    <source>
        <dbReference type="ARBA" id="ARBA00022989"/>
    </source>
</evidence>
<dbReference type="Gene3D" id="2.70.150.10">
    <property type="entry name" value="Calcium-transporting ATPase, cytoplasmic transduction domain A"/>
    <property type="match status" value="1"/>
</dbReference>
<dbReference type="InterPro" id="IPR008250">
    <property type="entry name" value="ATPase_P-typ_transduc_dom_A_sf"/>
</dbReference>
<dbReference type="PRINTS" id="PR00121">
    <property type="entry name" value="NAKATPASE"/>
</dbReference>
<evidence type="ECO:0000256" key="2">
    <source>
        <dbReference type="ARBA" id="ARBA00022475"/>
    </source>
</evidence>
<dbReference type="InterPro" id="IPR001757">
    <property type="entry name" value="P_typ_ATPase"/>
</dbReference>
<evidence type="ECO:0000256" key="4">
    <source>
        <dbReference type="ARBA" id="ARBA00022741"/>
    </source>
</evidence>
<gene>
    <name evidence="12" type="ORF">TCE0_033r09207</name>
</gene>
<dbReference type="Pfam" id="PF00069">
    <property type="entry name" value="Pkinase"/>
    <property type="match status" value="1"/>
</dbReference>
<keyword evidence="5" id="KW-0067">ATP-binding</keyword>
<dbReference type="Pfam" id="PF00689">
    <property type="entry name" value="Cation_ATPase_C"/>
    <property type="match status" value="1"/>
</dbReference>
<feature type="region of interest" description="Disordered" evidence="9">
    <location>
        <begin position="824"/>
        <end position="859"/>
    </location>
</feature>
<evidence type="ECO:0000313" key="13">
    <source>
        <dbReference type="Proteomes" id="UP000053095"/>
    </source>
</evidence>
<feature type="transmembrane region" description="Helical" evidence="10">
    <location>
        <begin position="1726"/>
        <end position="1743"/>
    </location>
</feature>
<dbReference type="EMBL" id="DF933829">
    <property type="protein sequence ID" value="GAM38464.1"/>
    <property type="molecule type" value="Genomic_DNA"/>
</dbReference>
<dbReference type="GO" id="GO:0030007">
    <property type="term" value="P:intracellular potassium ion homeostasis"/>
    <property type="evidence" value="ECO:0007669"/>
    <property type="project" value="TreeGrafter"/>
</dbReference>
<feature type="region of interest" description="Disordered" evidence="9">
    <location>
        <begin position="744"/>
        <end position="809"/>
    </location>
</feature>